<dbReference type="AlphaFoldDB" id="A0A8S1Q336"/>
<name>A0A8S1Q336_9CILI</name>
<dbReference type="EMBL" id="CAJJDN010000092">
    <property type="protein sequence ID" value="CAD8109058.1"/>
    <property type="molecule type" value="Genomic_DNA"/>
</dbReference>
<dbReference type="OrthoDB" id="299393at2759"/>
<reference evidence="1" key="1">
    <citation type="submission" date="2021-01" db="EMBL/GenBank/DDBJ databases">
        <authorList>
            <consortium name="Genoscope - CEA"/>
            <person name="William W."/>
        </authorList>
    </citation>
    <scope>NUCLEOTIDE SEQUENCE</scope>
</reference>
<comment type="caution">
    <text evidence="1">The sequence shown here is derived from an EMBL/GenBank/DDBJ whole genome shotgun (WGS) entry which is preliminary data.</text>
</comment>
<gene>
    <name evidence="1" type="ORF">PSON_ATCC_30995.1.T0920214</name>
</gene>
<keyword evidence="2" id="KW-1185">Reference proteome</keyword>
<evidence type="ECO:0000313" key="2">
    <source>
        <dbReference type="Proteomes" id="UP000692954"/>
    </source>
</evidence>
<organism evidence="1 2">
    <name type="scientific">Paramecium sonneborni</name>
    <dbReference type="NCBI Taxonomy" id="65129"/>
    <lineage>
        <taxon>Eukaryota</taxon>
        <taxon>Sar</taxon>
        <taxon>Alveolata</taxon>
        <taxon>Ciliophora</taxon>
        <taxon>Intramacronucleata</taxon>
        <taxon>Oligohymenophorea</taxon>
        <taxon>Peniculida</taxon>
        <taxon>Parameciidae</taxon>
        <taxon>Paramecium</taxon>
    </lineage>
</organism>
<accession>A0A8S1Q336</accession>
<dbReference type="Proteomes" id="UP000692954">
    <property type="component" value="Unassembled WGS sequence"/>
</dbReference>
<evidence type="ECO:0000313" key="1">
    <source>
        <dbReference type="EMBL" id="CAD8109058.1"/>
    </source>
</evidence>
<proteinExistence type="predicted"/>
<protein>
    <submittedName>
        <fullName evidence="1">Uncharacterized protein</fullName>
    </submittedName>
</protein>
<sequence>MKRCQSSITFINPQQKQRIKQKPSSSYSVNPCLQPLEQTLKKYQNFSLIYLNKKDFFYPYCHKRLCLFGNSHYSSEQNLKQQNNLILPQKKQSVPPLKLNNNNSNIQKIQYQSNTDRIYMKLTHRNIKNLICESNYSKNANTSRQCQQN</sequence>